<protein>
    <submittedName>
        <fullName evidence="3">Uncharacterized protein</fullName>
    </submittedName>
</protein>
<reference evidence="3 4" key="1">
    <citation type="submission" date="2011-09" db="EMBL/GenBank/DDBJ databases">
        <title>The permanent draft genome of Caldithrix abyssi DSM 13497.</title>
        <authorList>
            <consortium name="US DOE Joint Genome Institute (JGI-PGF)"/>
            <person name="Lucas S."/>
            <person name="Han J."/>
            <person name="Lapidus A."/>
            <person name="Bruce D."/>
            <person name="Goodwin L."/>
            <person name="Pitluck S."/>
            <person name="Peters L."/>
            <person name="Kyrpides N."/>
            <person name="Mavromatis K."/>
            <person name="Ivanova N."/>
            <person name="Mikhailova N."/>
            <person name="Chertkov O."/>
            <person name="Detter J.C."/>
            <person name="Tapia R."/>
            <person name="Han C."/>
            <person name="Land M."/>
            <person name="Hauser L."/>
            <person name="Markowitz V."/>
            <person name="Cheng J.-F."/>
            <person name="Hugenholtz P."/>
            <person name="Woyke T."/>
            <person name="Wu D."/>
            <person name="Spring S."/>
            <person name="Brambilla E."/>
            <person name="Klenk H.-P."/>
            <person name="Eisen J.A."/>
        </authorList>
    </citation>
    <scope>NUCLEOTIDE SEQUENCE [LARGE SCALE GENOMIC DNA]</scope>
    <source>
        <strain evidence="3 4">DSM 13497</strain>
    </source>
</reference>
<evidence type="ECO:0000313" key="5">
    <source>
        <dbReference type="Proteomes" id="UP000183868"/>
    </source>
</evidence>
<reference evidence="2 5" key="2">
    <citation type="submission" date="2016-11" db="EMBL/GenBank/DDBJ databases">
        <title>Genomic analysis of Caldithrix abyssi and proposal of a novel bacterial phylum Caldithrichaeota.</title>
        <authorList>
            <person name="Kublanov I."/>
            <person name="Sigalova O."/>
            <person name="Gavrilov S."/>
            <person name="Lebedinsky A."/>
            <person name="Ivanova N."/>
            <person name="Daum C."/>
            <person name="Reddy T."/>
            <person name="Klenk H.P."/>
            <person name="Goker M."/>
            <person name="Reva O."/>
            <person name="Miroshnichenko M."/>
            <person name="Kyprides N."/>
            <person name="Woyke T."/>
            <person name="Gelfand M."/>
        </authorList>
    </citation>
    <scope>NUCLEOTIDE SEQUENCE [LARGE SCALE GENOMIC DNA]</scope>
    <source>
        <strain evidence="2 5">LF13</strain>
    </source>
</reference>
<gene>
    <name evidence="2" type="ORF">Cabys_4160</name>
    <name evidence="3" type="ORF">Calab_1001</name>
</gene>
<organism evidence="3 4">
    <name type="scientific">Caldithrix abyssi DSM 13497</name>
    <dbReference type="NCBI Taxonomy" id="880073"/>
    <lineage>
        <taxon>Bacteria</taxon>
        <taxon>Pseudomonadati</taxon>
        <taxon>Calditrichota</taxon>
        <taxon>Calditrichia</taxon>
        <taxon>Calditrichales</taxon>
        <taxon>Calditrichaceae</taxon>
        <taxon>Caldithrix</taxon>
    </lineage>
</organism>
<keyword evidence="4" id="KW-1185">Reference proteome</keyword>
<dbReference type="AlphaFoldDB" id="H1XVQ8"/>
<feature type="compositionally biased region" description="Gly residues" evidence="1">
    <location>
        <begin position="47"/>
        <end position="57"/>
    </location>
</feature>
<proteinExistence type="predicted"/>
<dbReference type="RefSeq" id="WP_006927660.1">
    <property type="nucleotide sequence ID" value="NZ_CM001402.1"/>
</dbReference>
<dbReference type="EMBL" id="CM001402">
    <property type="protein sequence ID" value="EHO40635.1"/>
    <property type="molecule type" value="Genomic_DNA"/>
</dbReference>
<name>H1XVQ8_CALAY</name>
<evidence type="ECO:0000313" key="2">
    <source>
        <dbReference type="EMBL" id="APF20905.1"/>
    </source>
</evidence>
<dbReference type="Proteomes" id="UP000183868">
    <property type="component" value="Chromosome"/>
</dbReference>
<accession>H1XVQ8</accession>
<dbReference type="KEGG" id="caby:Cabys_4160"/>
<dbReference type="PaxDb" id="880073-Calab_1001"/>
<feature type="region of interest" description="Disordered" evidence="1">
    <location>
        <begin position="47"/>
        <end position="66"/>
    </location>
</feature>
<dbReference type="EMBL" id="CP018099">
    <property type="protein sequence ID" value="APF20905.1"/>
    <property type="molecule type" value="Genomic_DNA"/>
</dbReference>
<sequence>MRNTIPIKPDANSLKHLPFLLKPRGKKHQESVWNLYHCKTLRTAGRGGKGHFVGGVNHGWNRKGRW</sequence>
<dbReference type="Proteomes" id="UP000004671">
    <property type="component" value="Chromosome"/>
</dbReference>
<evidence type="ECO:0000313" key="3">
    <source>
        <dbReference type="EMBL" id="EHO40635.1"/>
    </source>
</evidence>
<dbReference type="HOGENOM" id="CLU_2822926_0_0_0"/>
<evidence type="ECO:0000313" key="4">
    <source>
        <dbReference type="Proteomes" id="UP000004671"/>
    </source>
</evidence>
<evidence type="ECO:0000256" key="1">
    <source>
        <dbReference type="SAM" id="MobiDB-lite"/>
    </source>
</evidence>
<dbReference type="InParanoid" id="H1XVQ8"/>